<feature type="non-terminal residue" evidence="1">
    <location>
        <position position="1"/>
    </location>
</feature>
<name>A0A9P6UJB3_9FUNG</name>
<keyword evidence="2" id="KW-1185">Reference proteome</keyword>
<dbReference type="EMBL" id="JAAAIP010001603">
    <property type="protein sequence ID" value="KAG0305302.1"/>
    <property type="molecule type" value="Genomic_DNA"/>
</dbReference>
<evidence type="ECO:0000313" key="1">
    <source>
        <dbReference type="EMBL" id="KAG0305302.1"/>
    </source>
</evidence>
<gene>
    <name evidence="1" type="ORF">BGZ99_002146</name>
</gene>
<dbReference type="OrthoDB" id="432970at2759"/>
<sequence length="103" mass="11588">NGSQVHKMVRYSKDEGPINVVWGHDETLGGYFLAVVDSRLAWQSEATEDVNEICEDISEDGGGSYFDLNTYRTGGFGRKVTEKTIFVFMKRYGIDPTTIKADR</sequence>
<evidence type="ECO:0000313" key="2">
    <source>
        <dbReference type="Proteomes" id="UP000738325"/>
    </source>
</evidence>
<dbReference type="AlphaFoldDB" id="A0A9P6UJB3"/>
<comment type="caution">
    <text evidence="1">The sequence shown here is derived from an EMBL/GenBank/DDBJ whole genome shotgun (WGS) entry which is preliminary data.</text>
</comment>
<dbReference type="Proteomes" id="UP000738325">
    <property type="component" value="Unassembled WGS sequence"/>
</dbReference>
<reference evidence="1" key="1">
    <citation type="journal article" date="2020" name="Fungal Divers.">
        <title>Resolving the Mortierellaceae phylogeny through synthesis of multi-gene phylogenetics and phylogenomics.</title>
        <authorList>
            <person name="Vandepol N."/>
            <person name="Liber J."/>
            <person name="Desiro A."/>
            <person name="Na H."/>
            <person name="Kennedy M."/>
            <person name="Barry K."/>
            <person name="Grigoriev I.V."/>
            <person name="Miller A.N."/>
            <person name="O'Donnell K."/>
            <person name="Stajich J.E."/>
            <person name="Bonito G."/>
        </authorList>
    </citation>
    <scope>NUCLEOTIDE SEQUENCE</scope>
    <source>
        <strain evidence="1">REB-010B</strain>
    </source>
</reference>
<organism evidence="1 2">
    <name type="scientific">Dissophora globulifera</name>
    <dbReference type="NCBI Taxonomy" id="979702"/>
    <lineage>
        <taxon>Eukaryota</taxon>
        <taxon>Fungi</taxon>
        <taxon>Fungi incertae sedis</taxon>
        <taxon>Mucoromycota</taxon>
        <taxon>Mortierellomycotina</taxon>
        <taxon>Mortierellomycetes</taxon>
        <taxon>Mortierellales</taxon>
        <taxon>Mortierellaceae</taxon>
        <taxon>Dissophora</taxon>
    </lineage>
</organism>
<proteinExistence type="predicted"/>
<accession>A0A9P6UJB3</accession>
<protein>
    <submittedName>
        <fullName evidence="1">Uncharacterized protein</fullName>
    </submittedName>
</protein>